<reference evidence="1 2" key="1">
    <citation type="submission" date="2018-08" db="EMBL/GenBank/DDBJ databases">
        <title>A genome reference for cultivated species of the human gut microbiota.</title>
        <authorList>
            <person name="Zou Y."/>
            <person name="Xue W."/>
            <person name="Luo G."/>
        </authorList>
    </citation>
    <scope>NUCLEOTIDE SEQUENCE [LARGE SCALE GENOMIC DNA]</scope>
    <source>
        <strain evidence="1 2">AF29-11BH</strain>
    </source>
</reference>
<sequence length="152" mass="18170">MKIRDFELKNKTVLEIGKFAILWNWFEKEFCENNCNYSRLKNASENARIDPQKQKELADVFEVRKYMFMQVTEEYVDTGLYPDNARRTRTDVEERKVMEDFIDQKEGNTTLGCLMTIYRIRCNMMHGLKIVEQLDDQYELFKAVNGVLESIR</sequence>
<accession>A0A3E2UYY8</accession>
<comment type="caution">
    <text evidence="1">The sequence shown here is derived from an EMBL/GenBank/DDBJ whole genome shotgun (WGS) entry which is preliminary data.</text>
</comment>
<gene>
    <name evidence="1" type="ORF">DWZ04_00700</name>
</gene>
<dbReference type="Proteomes" id="UP000260783">
    <property type="component" value="Unassembled WGS sequence"/>
</dbReference>
<name>A0A3E2UYY8_9FIRM</name>
<evidence type="ECO:0000313" key="1">
    <source>
        <dbReference type="EMBL" id="RGC02402.1"/>
    </source>
</evidence>
<protein>
    <recommendedName>
        <fullName evidence="3">Apea-like HEPN domain-containing protein</fullName>
    </recommendedName>
</protein>
<proteinExistence type="predicted"/>
<evidence type="ECO:0008006" key="3">
    <source>
        <dbReference type="Google" id="ProtNLM"/>
    </source>
</evidence>
<dbReference type="EMBL" id="QVEW01000001">
    <property type="protein sequence ID" value="RGC02402.1"/>
    <property type="molecule type" value="Genomic_DNA"/>
</dbReference>
<evidence type="ECO:0000313" key="2">
    <source>
        <dbReference type="Proteomes" id="UP000260783"/>
    </source>
</evidence>
<dbReference type="RefSeq" id="WP_117526186.1">
    <property type="nucleotide sequence ID" value="NZ_JAQCXC010000002.1"/>
</dbReference>
<organism evidence="1 2">
    <name type="scientific">Faecalibacterium prausnitzii</name>
    <dbReference type="NCBI Taxonomy" id="853"/>
    <lineage>
        <taxon>Bacteria</taxon>
        <taxon>Bacillati</taxon>
        <taxon>Bacillota</taxon>
        <taxon>Clostridia</taxon>
        <taxon>Eubacteriales</taxon>
        <taxon>Oscillospiraceae</taxon>
        <taxon>Faecalibacterium</taxon>
    </lineage>
</organism>
<dbReference type="AlphaFoldDB" id="A0A3E2UYY8"/>